<evidence type="ECO:0000313" key="2">
    <source>
        <dbReference type="EMBL" id="EHL79140.1"/>
    </source>
</evidence>
<reference evidence="2 3" key="1">
    <citation type="submission" date="2011-09" db="EMBL/GenBank/DDBJ databases">
        <title>The Genome Sequence of Bacillus smithii 7_3_47FAA.</title>
        <authorList>
            <consortium name="The Broad Institute Genome Sequencing Platform"/>
            <person name="Earl A."/>
            <person name="Ward D."/>
            <person name="Feldgarden M."/>
            <person name="Gevers D."/>
            <person name="Daigneault M."/>
            <person name="Strauss J."/>
            <person name="Allen-Vercoe E."/>
            <person name="Young S.K."/>
            <person name="Zeng Q."/>
            <person name="Gargeya S."/>
            <person name="Fitzgerald M."/>
            <person name="Haas B."/>
            <person name="Abouelleil A."/>
            <person name="Alvarado L."/>
            <person name="Arachchi H.M."/>
            <person name="Berlin A."/>
            <person name="Brown A."/>
            <person name="Chapman S.B."/>
            <person name="Chen Z."/>
            <person name="Dunbar C."/>
            <person name="Freedman E."/>
            <person name="Gearin G."/>
            <person name="Goldberg J."/>
            <person name="Griggs A."/>
            <person name="Gujja S."/>
            <person name="Heiman D."/>
            <person name="Howarth C."/>
            <person name="Larson L."/>
            <person name="Lui A."/>
            <person name="MacDonald P.J.P."/>
            <person name="Montmayeur A."/>
            <person name="Murphy C."/>
            <person name="Neiman D."/>
            <person name="Pearson M."/>
            <person name="Priest M."/>
            <person name="Roberts A."/>
            <person name="Saif S."/>
            <person name="Shea T."/>
            <person name="Shenoy N."/>
            <person name="Sisk P."/>
            <person name="Stolte C."/>
            <person name="Sykes S."/>
            <person name="Wortman J."/>
            <person name="Nusbaum C."/>
            <person name="Birren B."/>
        </authorList>
    </citation>
    <scope>NUCLEOTIDE SEQUENCE [LARGE SCALE GENOMIC DNA]</scope>
    <source>
        <strain evidence="2 3">7_3_47FAA</strain>
    </source>
</reference>
<evidence type="ECO:0000313" key="3">
    <source>
        <dbReference type="Proteomes" id="UP000011747"/>
    </source>
</evidence>
<protein>
    <recommendedName>
        <fullName evidence="4">Small, acid-soluble spore protein N</fullName>
    </recommendedName>
</protein>
<sequence>MPYQKSKQRAFQDAEQRVSEVEKASLELEIDSADFGSQLSHLKNEVNKAYQQVENALETATETQRRQLEKYHAVLTDIVEKVNEYE</sequence>
<comment type="caution">
    <text evidence="2">The sequence shown here is derived from an EMBL/GenBank/DDBJ whole genome shotgun (WGS) entry which is preliminary data.</text>
</comment>
<name>G9QI74_9BACI</name>
<keyword evidence="1" id="KW-0175">Coiled coil</keyword>
<accession>G9QI74</accession>
<evidence type="ECO:0000256" key="1">
    <source>
        <dbReference type="SAM" id="Coils"/>
    </source>
</evidence>
<evidence type="ECO:0008006" key="4">
    <source>
        <dbReference type="Google" id="ProtNLM"/>
    </source>
</evidence>
<dbReference type="AlphaFoldDB" id="G9QI74"/>
<dbReference type="RefSeq" id="WP_003352930.1">
    <property type="nucleotide sequence ID" value="NZ_JH414742.1"/>
</dbReference>
<dbReference type="GeneID" id="87581801"/>
<feature type="coiled-coil region" evidence="1">
    <location>
        <begin position="4"/>
        <end position="70"/>
    </location>
</feature>
<dbReference type="EMBL" id="ACWF01000028">
    <property type="protein sequence ID" value="EHL79140.1"/>
    <property type="molecule type" value="Genomic_DNA"/>
</dbReference>
<gene>
    <name evidence="2" type="ORF">HMPREF1015_01438</name>
</gene>
<keyword evidence="3" id="KW-1185">Reference proteome</keyword>
<dbReference type="PATRIC" id="fig|665952.3.peg.655"/>
<dbReference type="HOGENOM" id="CLU_2491045_0_0_9"/>
<organism evidence="2 3">
    <name type="scientific">Bacillus smithii 7_3_47FAA</name>
    <dbReference type="NCBI Taxonomy" id="665952"/>
    <lineage>
        <taxon>Bacteria</taxon>
        <taxon>Bacillati</taxon>
        <taxon>Bacillota</taxon>
        <taxon>Bacilli</taxon>
        <taxon>Bacillales</taxon>
        <taxon>Bacillaceae</taxon>
        <taxon>Bacillus</taxon>
    </lineage>
</organism>
<proteinExistence type="predicted"/>
<dbReference type="Proteomes" id="UP000011747">
    <property type="component" value="Unassembled WGS sequence"/>
</dbReference>